<keyword evidence="2" id="KW-1185">Reference proteome</keyword>
<name>A0A650F8T9_9CAUD</name>
<gene>
    <name evidence="1" type="ORF">Konradin_019</name>
</gene>
<proteinExistence type="predicted"/>
<dbReference type="EMBL" id="MN648195">
    <property type="protein sequence ID" value="QGT53782.1"/>
    <property type="molecule type" value="Genomic_DNA"/>
</dbReference>
<protein>
    <submittedName>
        <fullName evidence="1">Uncharacterized protein</fullName>
    </submittedName>
</protein>
<reference evidence="1 2" key="1">
    <citation type="submission" date="2019-11" db="EMBL/GenBank/DDBJ databases">
        <authorList>
            <person name="Shneider M.M."/>
            <person name="Evseev P.V."/>
            <person name="Timoshina O.Y."/>
            <person name="Mikhailova Y.V."/>
            <person name="Shelenkov A.A."/>
            <person name="Yanushevich Y."/>
            <person name="Shagin Y.A."/>
            <person name="Popova A.V."/>
            <person name="Miroshnikov K.A."/>
        </authorList>
    </citation>
    <scope>NUCLEOTIDE SEQUENCE [LARGE SCALE GENOMIC DNA]</scope>
</reference>
<dbReference type="Proteomes" id="UP000424209">
    <property type="component" value="Segment"/>
</dbReference>
<organism evidence="1 2">
    <name type="scientific">Acinetobacter phage vB_AbaM_Konradin</name>
    <dbReference type="NCBI Taxonomy" id="2666257"/>
    <lineage>
        <taxon>Viruses</taxon>
        <taxon>Duplodnaviria</taxon>
        <taxon>Heunggongvirae</taxon>
        <taxon>Uroviricota</taxon>
        <taxon>Caudoviricetes</taxon>
        <taxon>Pantevenvirales</taxon>
        <taxon>Straboviridae</taxon>
        <taxon>Twarogvirinae</taxon>
        <taxon>Lazarusvirus</taxon>
        <taxon>Lazarusvirus kronadin</taxon>
    </lineage>
</organism>
<evidence type="ECO:0000313" key="1">
    <source>
        <dbReference type="EMBL" id="QGT53782.1"/>
    </source>
</evidence>
<accession>A0A650F8T9</accession>
<evidence type="ECO:0000313" key="2">
    <source>
        <dbReference type="Proteomes" id="UP000424209"/>
    </source>
</evidence>
<sequence length="152" mass="17441">MNSEELDSELFESLNQEQMNDPNVQQIKTINDFVFVVLGFHLPVSFNMQPDIALTVKAAVQLLDYIEEVRDSIIRLKGESYYNSQCISMGVRVHQWVDQFSKSLSQKINNARMVNEIVDDPIKVYVPESALSHYNEVVVLHDVLKIRAKQNG</sequence>